<dbReference type="GO" id="GO:0007034">
    <property type="term" value="P:vacuolar transport"/>
    <property type="evidence" value="ECO:0007669"/>
    <property type="project" value="UniProtKB-ARBA"/>
</dbReference>
<dbReference type="PANTHER" id="PTHR47789:SF1">
    <property type="entry name" value="LAS SEVENTEEN-BINDING PROTEIN 5"/>
    <property type="match status" value="1"/>
</dbReference>
<dbReference type="PROSITE" id="PS50909">
    <property type="entry name" value="GAT"/>
    <property type="match status" value="1"/>
</dbReference>
<dbReference type="EMBL" id="MNAD01000551">
    <property type="protein sequence ID" value="OJT11951.1"/>
    <property type="molecule type" value="Genomic_DNA"/>
</dbReference>
<dbReference type="GO" id="GO:0007015">
    <property type="term" value="P:actin filament organization"/>
    <property type="evidence" value="ECO:0007669"/>
    <property type="project" value="InterPro"/>
</dbReference>
<dbReference type="GO" id="GO:0035091">
    <property type="term" value="F:phosphatidylinositol binding"/>
    <property type="evidence" value="ECO:0007669"/>
    <property type="project" value="InterPro"/>
</dbReference>
<dbReference type="InterPro" id="IPR008942">
    <property type="entry name" value="ENTH_VHS"/>
</dbReference>
<dbReference type="SUPFAM" id="SSF89009">
    <property type="entry name" value="GAT-like domain"/>
    <property type="match status" value="1"/>
</dbReference>
<organism evidence="6 7">
    <name type="scientific">Trametes pubescens</name>
    <name type="common">White-rot fungus</name>
    <dbReference type="NCBI Taxonomy" id="154538"/>
    <lineage>
        <taxon>Eukaryota</taxon>
        <taxon>Fungi</taxon>
        <taxon>Dikarya</taxon>
        <taxon>Basidiomycota</taxon>
        <taxon>Agaricomycotina</taxon>
        <taxon>Agaricomycetes</taxon>
        <taxon>Polyporales</taxon>
        <taxon>Polyporaceae</taxon>
        <taxon>Trametes</taxon>
    </lineage>
</organism>
<dbReference type="SUPFAM" id="SSF48464">
    <property type="entry name" value="ENTH/VHS domain"/>
    <property type="match status" value="1"/>
</dbReference>
<proteinExistence type="predicted"/>
<dbReference type="SMART" id="SM00288">
    <property type="entry name" value="VHS"/>
    <property type="match status" value="1"/>
</dbReference>
<evidence type="ECO:0000259" key="5">
    <source>
        <dbReference type="PROSITE" id="PS50909"/>
    </source>
</evidence>
<sequence>MSFALAKQAYSAFNRDKPHSSITEWVEILTSSSYEDEAYDGIPELVDSINIQATGPAEASRAVRKKLKHGNPHQQYRALVILKAIVENGGHKFQTSFADHQLTDAIKNLAADAATDHKVKKKLASVLAAWHLQFKDDPSMTLVANLYKQCKIAHSTRVSTDRRAIDNVNAGLGVDAEYIERKKKEEEARKRREEEKRKAKEDKARRKLEEEERKRKAAQPKTKRKPFNFEQEKPQILTSIANASQAANNLVNAMTLVNTAQDSLETNERVQECLTNVKQVRKQIVRYIQLVENEDMIGVLIETNDRIIAALENYDLLSKPDTSEQQVKAIQEGLAATKLSNSQLGKLQDRQRAAIERSTGRVGSSSTRPDSDEDSPASPTSPSYVHPDLQNLEFGALGAEQSRLPPPIRPTVPRSSSEDDDAWRRGSLSDFSDYHSSDEEAHNRAVASSSAQPRRRGYVDVSDDESADVRRNPKQGLLVLEEDPFADPL</sequence>
<evidence type="ECO:0000256" key="1">
    <source>
        <dbReference type="ARBA" id="ARBA00022448"/>
    </source>
</evidence>
<dbReference type="InterPro" id="IPR038425">
    <property type="entry name" value="GAT_sf"/>
</dbReference>
<dbReference type="GO" id="GO:0015031">
    <property type="term" value="P:protein transport"/>
    <property type="evidence" value="ECO:0007669"/>
    <property type="project" value="UniProtKB-KW"/>
</dbReference>
<dbReference type="Pfam" id="PF00790">
    <property type="entry name" value="VHS"/>
    <property type="match status" value="1"/>
</dbReference>
<evidence type="ECO:0000259" key="4">
    <source>
        <dbReference type="PROSITE" id="PS50179"/>
    </source>
</evidence>
<dbReference type="InterPro" id="IPR045007">
    <property type="entry name" value="LSB5"/>
</dbReference>
<dbReference type="GO" id="GO:0030479">
    <property type="term" value="C:actin cortical patch"/>
    <property type="evidence" value="ECO:0007669"/>
    <property type="project" value="TreeGrafter"/>
</dbReference>
<dbReference type="OMA" id="YGSVHRQ"/>
<dbReference type="GO" id="GO:0043130">
    <property type="term" value="F:ubiquitin binding"/>
    <property type="evidence" value="ECO:0007669"/>
    <property type="project" value="InterPro"/>
</dbReference>
<evidence type="ECO:0000313" key="7">
    <source>
        <dbReference type="Proteomes" id="UP000184267"/>
    </source>
</evidence>
<feature type="region of interest" description="Disordered" evidence="3">
    <location>
        <begin position="184"/>
        <end position="231"/>
    </location>
</feature>
<dbReference type="PROSITE" id="PS50179">
    <property type="entry name" value="VHS"/>
    <property type="match status" value="1"/>
</dbReference>
<dbReference type="Proteomes" id="UP000184267">
    <property type="component" value="Unassembled WGS sequence"/>
</dbReference>
<dbReference type="PANTHER" id="PTHR47789">
    <property type="entry name" value="LAS SEVENTEEN-BINDING PROTEIN 5"/>
    <property type="match status" value="1"/>
</dbReference>
<reference evidence="6 7" key="1">
    <citation type="submission" date="2016-10" db="EMBL/GenBank/DDBJ databases">
        <title>Genome sequence of the basidiomycete white-rot fungus Trametes pubescens.</title>
        <authorList>
            <person name="Makela M.R."/>
            <person name="Granchi Z."/>
            <person name="Peng M."/>
            <person name="De Vries R.P."/>
            <person name="Grigoriev I."/>
            <person name="Riley R."/>
            <person name="Hilden K."/>
        </authorList>
    </citation>
    <scope>NUCLEOTIDE SEQUENCE [LARGE SCALE GENOMIC DNA]</scope>
    <source>
        <strain evidence="6 7">FBCC735</strain>
    </source>
</reference>
<dbReference type="GO" id="GO:0006897">
    <property type="term" value="P:endocytosis"/>
    <property type="evidence" value="ECO:0007669"/>
    <property type="project" value="InterPro"/>
</dbReference>
<dbReference type="CDD" id="cd16980">
    <property type="entry name" value="VHS_Lsb5"/>
    <property type="match status" value="1"/>
</dbReference>
<keyword evidence="7" id="KW-1185">Reference proteome</keyword>
<feature type="domain" description="VHS" evidence="4">
    <location>
        <begin position="29"/>
        <end position="151"/>
    </location>
</feature>
<feature type="region of interest" description="Disordered" evidence="3">
    <location>
        <begin position="343"/>
        <end position="489"/>
    </location>
</feature>
<dbReference type="Pfam" id="PF03127">
    <property type="entry name" value="GAT"/>
    <property type="match status" value="1"/>
</dbReference>
<dbReference type="STRING" id="154538.A0A1M2VWH8"/>
<dbReference type="Gene3D" id="1.25.40.90">
    <property type="match status" value="1"/>
</dbReference>
<dbReference type="InterPro" id="IPR044103">
    <property type="entry name" value="GAT_LSB5"/>
</dbReference>
<accession>A0A1M2VWH8</accession>
<dbReference type="CDD" id="cd14232">
    <property type="entry name" value="GAT_LSB5"/>
    <property type="match status" value="1"/>
</dbReference>
<protein>
    <submittedName>
        <fullName evidence="6">Protein lsb5</fullName>
    </submittedName>
</protein>
<dbReference type="Gene3D" id="1.20.58.160">
    <property type="match status" value="1"/>
</dbReference>
<dbReference type="InterPro" id="IPR002014">
    <property type="entry name" value="VHS_dom"/>
</dbReference>
<feature type="compositionally biased region" description="Basic residues" evidence="3">
    <location>
        <begin position="215"/>
        <end position="226"/>
    </location>
</feature>
<feature type="compositionally biased region" description="Basic and acidic residues" evidence="3">
    <location>
        <begin position="432"/>
        <end position="443"/>
    </location>
</feature>
<evidence type="ECO:0000256" key="3">
    <source>
        <dbReference type="SAM" id="MobiDB-lite"/>
    </source>
</evidence>
<dbReference type="InterPro" id="IPR004152">
    <property type="entry name" value="GAT_dom"/>
</dbReference>
<keyword evidence="2" id="KW-0653">Protein transport</keyword>
<feature type="compositionally biased region" description="Basic and acidic residues" evidence="3">
    <location>
        <begin position="347"/>
        <end position="359"/>
    </location>
</feature>
<dbReference type="OrthoDB" id="10264585at2759"/>
<dbReference type="GO" id="GO:0051666">
    <property type="term" value="P:actin cortical patch localization"/>
    <property type="evidence" value="ECO:0007669"/>
    <property type="project" value="TreeGrafter"/>
</dbReference>
<keyword evidence="1" id="KW-0813">Transport</keyword>
<comment type="caution">
    <text evidence="6">The sequence shown here is derived from an EMBL/GenBank/DDBJ whole genome shotgun (WGS) entry which is preliminary data.</text>
</comment>
<dbReference type="AlphaFoldDB" id="A0A1M2VWH8"/>
<gene>
    <name evidence="6" type="ORF">TRAPUB_11498</name>
</gene>
<feature type="compositionally biased region" description="Basic and acidic residues" evidence="3">
    <location>
        <begin position="184"/>
        <end position="214"/>
    </location>
</feature>
<feature type="domain" description="GAT" evidence="5">
    <location>
        <begin position="231"/>
        <end position="319"/>
    </location>
</feature>
<name>A0A1M2VWH8_TRAPU</name>
<evidence type="ECO:0000256" key="2">
    <source>
        <dbReference type="ARBA" id="ARBA00022927"/>
    </source>
</evidence>
<evidence type="ECO:0000313" key="6">
    <source>
        <dbReference type="EMBL" id="OJT11951.1"/>
    </source>
</evidence>
<feature type="compositionally biased region" description="Acidic residues" evidence="3">
    <location>
        <begin position="480"/>
        <end position="489"/>
    </location>
</feature>